<evidence type="ECO:0000256" key="7">
    <source>
        <dbReference type="PROSITE-ProRule" id="PRU00042"/>
    </source>
</evidence>
<dbReference type="AlphaFoldDB" id="A0A913XIF1"/>
<evidence type="ECO:0000256" key="1">
    <source>
        <dbReference type="ARBA" id="ARBA00004123"/>
    </source>
</evidence>
<dbReference type="EnsemblMetazoa" id="XM_021049255.2">
    <property type="protein sequence ID" value="XP_020904914.1"/>
    <property type="gene ID" value="LOC110243183"/>
</dbReference>
<keyword evidence="10" id="KW-1185">Reference proteome</keyword>
<evidence type="ECO:0000256" key="5">
    <source>
        <dbReference type="ARBA" id="ARBA00022833"/>
    </source>
</evidence>
<keyword evidence="4 7" id="KW-0863">Zinc-finger</keyword>
<dbReference type="Gene3D" id="3.30.160.60">
    <property type="entry name" value="Classic Zinc Finger"/>
    <property type="match status" value="3"/>
</dbReference>
<dbReference type="SUPFAM" id="SSF57667">
    <property type="entry name" value="beta-beta-alpha zinc fingers"/>
    <property type="match status" value="1"/>
</dbReference>
<sequence>MDNFVSSYALDTVAAARCLLDLSKTFWPRPISGFNEERTSALAMIAKALTSFDQECRELNTETILSTPLKPKNDNEEHGERVPLDEADKCGLTPTFKTNEAKSRVQQRRTKTGRVAKKIHSCHYNGCNKTYGKSSHLKAHLRTHTGERPFHCSWTQCGKSFARSDELARHYRTHTGEKRYVCSICSKRFMRSDHLTKHSKTHTVKDNIAKQPTKPLFF</sequence>
<keyword evidence="2" id="KW-0479">Metal-binding</keyword>
<dbReference type="SMART" id="SM00355">
    <property type="entry name" value="ZnF_C2H2"/>
    <property type="match status" value="3"/>
</dbReference>
<organism evidence="9 10">
    <name type="scientific">Exaiptasia diaphana</name>
    <name type="common">Tropical sea anemone</name>
    <name type="synonym">Aiptasia pulchella</name>
    <dbReference type="NCBI Taxonomy" id="2652724"/>
    <lineage>
        <taxon>Eukaryota</taxon>
        <taxon>Metazoa</taxon>
        <taxon>Cnidaria</taxon>
        <taxon>Anthozoa</taxon>
        <taxon>Hexacorallia</taxon>
        <taxon>Actiniaria</taxon>
        <taxon>Aiptasiidae</taxon>
        <taxon>Exaiptasia</taxon>
    </lineage>
</organism>
<proteinExistence type="predicted"/>
<keyword evidence="3" id="KW-0677">Repeat</keyword>
<feature type="domain" description="C2H2-type" evidence="8">
    <location>
        <begin position="180"/>
        <end position="207"/>
    </location>
</feature>
<feature type="domain" description="C2H2-type" evidence="8">
    <location>
        <begin position="150"/>
        <end position="179"/>
    </location>
</feature>
<dbReference type="FunFam" id="3.30.160.60:FF:000018">
    <property type="entry name" value="Krueppel-like factor 15"/>
    <property type="match status" value="1"/>
</dbReference>
<evidence type="ECO:0000256" key="4">
    <source>
        <dbReference type="ARBA" id="ARBA00022771"/>
    </source>
</evidence>
<name>A0A913XIF1_EXADI</name>
<dbReference type="InterPro" id="IPR013087">
    <property type="entry name" value="Znf_C2H2_type"/>
</dbReference>
<accession>A0A913XIF1</accession>
<dbReference type="GO" id="GO:0000978">
    <property type="term" value="F:RNA polymerase II cis-regulatory region sequence-specific DNA binding"/>
    <property type="evidence" value="ECO:0007669"/>
    <property type="project" value="TreeGrafter"/>
</dbReference>
<dbReference type="PROSITE" id="PS00028">
    <property type="entry name" value="ZINC_FINGER_C2H2_1"/>
    <property type="match status" value="3"/>
</dbReference>
<comment type="subcellular location">
    <subcellularLocation>
        <location evidence="1">Nucleus</location>
    </subcellularLocation>
</comment>
<dbReference type="GeneID" id="110243183"/>
<dbReference type="InterPro" id="IPR036236">
    <property type="entry name" value="Znf_C2H2_sf"/>
</dbReference>
<keyword evidence="5" id="KW-0862">Zinc</keyword>
<dbReference type="GO" id="GO:0005634">
    <property type="term" value="C:nucleus"/>
    <property type="evidence" value="ECO:0007669"/>
    <property type="project" value="UniProtKB-SubCell"/>
</dbReference>
<dbReference type="GO" id="GO:0008270">
    <property type="term" value="F:zinc ion binding"/>
    <property type="evidence" value="ECO:0007669"/>
    <property type="project" value="UniProtKB-KW"/>
</dbReference>
<dbReference type="OrthoDB" id="6365676at2759"/>
<dbReference type="KEGG" id="epa:110243183"/>
<dbReference type="Pfam" id="PF00096">
    <property type="entry name" value="zf-C2H2"/>
    <property type="match status" value="3"/>
</dbReference>
<evidence type="ECO:0000256" key="2">
    <source>
        <dbReference type="ARBA" id="ARBA00022723"/>
    </source>
</evidence>
<evidence type="ECO:0000256" key="3">
    <source>
        <dbReference type="ARBA" id="ARBA00022737"/>
    </source>
</evidence>
<evidence type="ECO:0000313" key="9">
    <source>
        <dbReference type="EnsemblMetazoa" id="XP_020904914.1"/>
    </source>
</evidence>
<dbReference type="PANTHER" id="PTHR23235">
    <property type="entry name" value="KRUEPPEL-LIKE TRANSCRIPTION FACTOR"/>
    <property type="match status" value="1"/>
</dbReference>
<dbReference type="GO" id="GO:0000981">
    <property type="term" value="F:DNA-binding transcription factor activity, RNA polymerase II-specific"/>
    <property type="evidence" value="ECO:0007669"/>
    <property type="project" value="TreeGrafter"/>
</dbReference>
<evidence type="ECO:0000259" key="8">
    <source>
        <dbReference type="PROSITE" id="PS50157"/>
    </source>
</evidence>
<dbReference type="PANTHER" id="PTHR23235:SF120">
    <property type="entry name" value="KRUPPEL-LIKE FACTOR 15"/>
    <property type="match status" value="1"/>
</dbReference>
<evidence type="ECO:0000313" key="10">
    <source>
        <dbReference type="Proteomes" id="UP000887567"/>
    </source>
</evidence>
<protein>
    <recommendedName>
        <fullName evidence="8">C2H2-type domain-containing protein</fullName>
    </recommendedName>
</protein>
<dbReference type="PROSITE" id="PS50157">
    <property type="entry name" value="ZINC_FINGER_C2H2_2"/>
    <property type="match status" value="3"/>
</dbReference>
<dbReference type="Proteomes" id="UP000887567">
    <property type="component" value="Unplaced"/>
</dbReference>
<dbReference type="FunFam" id="3.30.160.60:FF:001110">
    <property type="entry name" value="Krueppel factor 13"/>
    <property type="match status" value="1"/>
</dbReference>
<keyword evidence="6" id="KW-0539">Nucleus</keyword>
<feature type="domain" description="C2H2-type" evidence="8">
    <location>
        <begin position="120"/>
        <end position="149"/>
    </location>
</feature>
<evidence type="ECO:0000256" key="6">
    <source>
        <dbReference type="ARBA" id="ARBA00023242"/>
    </source>
</evidence>
<dbReference type="OMA" id="HACHYNG"/>
<dbReference type="RefSeq" id="XP_020904914.1">
    <property type="nucleotide sequence ID" value="XM_021049255.2"/>
</dbReference>
<reference evidence="9" key="1">
    <citation type="submission" date="2022-11" db="UniProtKB">
        <authorList>
            <consortium name="EnsemblMetazoa"/>
        </authorList>
    </citation>
    <scope>IDENTIFICATION</scope>
</reference>